<dbReference type="OrthoDB" id="2556847at2759"/>
<feature type="region of interest" description="Disordered" evidence="1">
    <location>
        <begin position="436"/>
        <end position="497"/>
    </location>
</feature>
<evidence type="ECO:0000259" key="2">
    <source>
        <dbReference type="PROSITE" id="PS51746"/>
    </source>
</evidence>
<dbReference type="Gene3D" id="3.60.40.10">
    <property type="entry name" value="PPM-type phosphatase domain"/>
    <property type="match status" value="1"/>
</dbReference>
<feature type="compositionally biased region" description="Low complexity" evidence="1">
    <location>
        <begin position="674"/>
        <end position="698"/>
    </location>
</feature>
<sequence>MSAHTLRSRVADLWRSFSFKDGCDEQRDASGVSGVLRSTMNSDQRQRTQQHQHDSFIHRYLNGETGVFDSFNGHSVNGRQPGQSGGGGGSKTPGDGPASADAENGVVPEIRHGKSCFDLPSHALAYMRPRVVAAHTGPNRGLCSVTPDPINAESSSNVNEVPIQQVEQQRQKQKATPKAFFPTLDTSMEFIDESSPKRSQVTNGQPEESIEVAGIRNWKSPTDFACGIATTLYECNPLTHENTGEPIADAFGLVVRENSAILAIADGVNWGEKSCLAAQCAIHGCIDYLNKALFGEAHSVSSTLDVFACLLRSFEAAHHLILQKKGLLTTLCACVVCPLEGGRFAVCVCNVGDSFAYIFSEKHGVREVTLGSHDIYSMRDMRDALGALGPVDGENPELNNLTLSLSLAEEGDVIFLTSDGISDNFDPVVGKFALAKKAPPGGSEERTVSAGGASGTERGGSGRGERERTLNHRSGAGASVKRSASHRIASSNERNSLPIVEAHQRHALTLLRMEDLLRHGVGGQEQERSATDARQVCERMVEFATRLTMAKRRILEDPELYRDEHCTNRERRQRVCQKLALVPGKLDHASLCAVRLGIHPAEDINVNASTSNGNPIMASASPASANSKVDLYAPRRSIAEARRAFFESSSGTPSAPASPDAGAYTTPEKNNNLTTPSTSTTSSSTNNTASSTAASTPSICRASKTHDHSQPISRPPSNLSSNSNKVNFNSNDSDVTAKQLQQSTFSSSSAKSAAATSTGEPSKAASSRKSSTGSTSSKKAPLCNFESTI</sequence>
<feature type="region of interest" description="Disordered" evidence="1">
    <location>
        <begin position="645"/>
        <end position="789"/>
    </location>
</feature>
<evidence type="ECO:0000313" key="4">
    <source>
        <dbReference type="Proteomes" id="UP000594260"/>
    </source>
</evidence>
<dbReference type="SMART" id="SM00332">
    <property type="entry name" value="PP2Cc"/>
    <property type="match status" value="1"/>
</dbReference>
<dbReference type="KEGG" id="vde:111248937"/>
<dbReference type="EnsemblMetazoa" id="XM_022802072">
    <property type="protein sequence ID" value="XP_022657807"/>
    <property type="gene ID" value="LOC111248937"/>
</dbReference>
<dbReference type="AlphaFoldDB" id="A0A7M7JWB1"/>
<dbReference type="EnsemblMetazoa" id="XM_022802073">
    <property type="protein sequence ID" value="XP_022657808"/>
    <property type="gene ID" value="LOC111248937"/>
</dbReference>
<dbReference type="InterPro" id="IPR036457">
    <property type="entry name" value="PPM-type-like_dom_sf"/>
</dbReference>
<feature type="region of interest" description="Disordered" evidence="1">
    <location>
        <begin position="24"/>
        <end position="53"/>
    </location>
</feature>
<dbReference type="PANTHER" id="PTHR21586">
    <property type="entry name" value="TIPA"/>
    <property type="match status" value="1"/>
</dbReference>
<name>A0A7M7JWB1_VARDE</name>
<feature type="region of interest" description="Disordered" evidence="1">
    <location>
        <begin position="68"/>
        <end position="103"/>
    </location>
</feature>
<feature type="compositionally biased region" description="Low complexity" evidence="1">
    <location>
        <begin position="717"/>
        <end position="733"/>
    </location>
</feature>
<feature type="domain" description="PPM-type phosphatase" evidence="2">
    <location>
        <begin position="225"/>
        <end position="596"/>
    </location>
</feature>
<dbReference type="RefSeq" id="XP_022657807.1">
    <property type="nucleotide sequence ID" value="XM_022802072.1"/>
</dbReference>
<dbReference type="PANTHER" id="PTHR21586:SF0">
    <property type="entry name" value="PP2C-LIKE DOMAIN-CONTAINING PROTEIN CG9801"/>
    <property type="match status" value="1"/>
</dbReference>
<dbReference type="InterPro" id="IPR053287">
    <property type="entry name" value="PP2C-like_domain"/>
</dbReference>
<dbReference type="InterPro" id="IPR001932">
    <property type="entry name" value="PPM-type_phosphatase-like_dom"/>
</dbReference>
<feature type="compositionally biased region" description="Low complexity" evidence="1">
    <location>
        <begin position="648"/>
        <end position="663"/>
    </location>
</feature>
<reference evidence="3" key="1">
    <citation type="submission" date="2021-01" db="UniProtKB">
        <authorList>
            <consortium name="EnsemblMetazoa"/>
        </authorList>
    </citation>
    <scope>IDENTIFICATION</scope>
</reference>
<dbReference type="PROSITE" id="PS51746">
    <property type="entry name" value="PPM_2"/>
    <property type="match status" value="1"/>
</dbReference>
<organism evidence="3 4">
    <name type="scientific">Varroa destructor</name>
    <name type="common">Honeybee mite</name>
    <dbReference type="NCBI Taxonomy" id="109461"/>
    <lineage>
        <taxon>Eukaryota</taxon>
        <taxon>Metazoa</taxon>
        <taxon>Ecdysozoa</taxon>
        <taxon>Arthropoda</taxon>
        <taxon>Chelicerata</taxon>
        <taxon>Arachnida</taxon>
        <taxon>Acari</taxon>
        <taxon>Parasitiformes</taxon>
        <taxon>Mesostigmata</taxon>
        <taxon>Gamasina</taxon>
        <taxon>Dermanyssoidea</taxon>
        <taxon>Varroidae</taxon>
        <taxon>Varroa</taxon>
    </lineage>
</organism>
<dbReference type="GeneID" id="111248937"/>
<dbReference type="EnsemblMetazoa" id="XM_022802071">
    <property type="protein sequence ID" value="XP_022657806"/>
    <property type="gene ID" value="LOC111248937"/>
</dbReference>
<dbReference type="InParanoid" id="A0A7M7JWB1"/>
<accession>A0A7M7JWB1</accession>
<dbReference type="SUPFAM" id="SSF81606">
    <property type="entry name" value="PP2C-like"/>
    <property type="match status" value="1"/>
</dbReference>
<feature type="compositionally biased region" description="Gly residues" evidence="1">
    <location>
        <begin position="452"/>
        <end position="462"/>
    </location>
</feature>
<feature type="compositionally biased region" description="Low complexity" evidence="1">
    <location>
        <begin position="743"/>
        <end position="780"/>
    </location>
</feature>
<dbReference type="RefSeq" id="XP_022657808.1">
    <property type="nucleotide sequence ID" value="XM_022802073.1"/>
</dbReference>
<keyword evidence="4" id="KW-1185">Reference proteome</keyword>
<protein>
    <recommendedName>
        <fullName evidence="2">PPM-type phosphatase domain-containing protein</fullName>
    </recommendedName>
</protein>
<proteinExistence type="predicted"/>
<dbReference type="Pfam" id="PF13672">
    <property type="entry name" value="PP2C_2"/>
    <property type="match status" value="1"/>
</dbReference>
<dbReference type="Proteomes" id="UP000594260">
    <property type="component" value="Unplaced"/>
</dbReference>
<dbReference type="RefSeq" id="XP_022657806.1">
    <property type="nucleotide sequence ID" value="XM_022802071.1"/>
</dbReference>
<evidence type="ECO:0000256" key="1">
    <source>
        <dbReference type="SAM" id="MobiDB-lite"/>
    </source>
</evidence>
<evidence type="ECO:0000313" key="3">
    <source>
        <dbReference type="EnsemblMetazoa" id="XP_022657808"/>
    </source>
</evidence>